<dbReference type="EMBL" id="CP034206">
    <property type="protein sequence ID" value="QBZ59910.1"/>
    <property type="molecule type" value="Genomic_DNA"/>
</dbReference>
<dbReference type="PANTHER" id="PTHR35910:SF6">
    <property type="entry name" value="2EXR DOMAIN-CONTAINING PROTEIN"/>
    <property type="match status" value="1"/>
</dbReference>
<name>A0A4P7NDZ1_PYROR</name>
<dbReference type="AlphaFoldDB" id="A0A4P7NDZ1"/>
<protein>
    <recommendedName>
        <fullName evidence="1">2EXR domain-containing protein</fullName>
    </recommendedName>
</protein>
<feature type="domain" description="2EXR" evidence="1">
    <location>
        <begin position="18"/>
        <end position="134"/>
    </location>
</feature>
<accession>A0A4P7NDZ1</accession>
<organism evidence="2 3">
    <name type="scientific">Pyricularia oryzae</name>
    <name type="common">Rice blast fungus</name>
    <name type="synonym">Magnaporthe oryzae</name>
    <dbReference type="NCBI Taxonomy" id="318829"/>
    <lineage>
        <taxon>Eukaryota</taxon>
        <taxon>Fungi</taxon>
        <taxon>Dikarya</taxon>
        <taxon>Ascomycota</taxon>
        <taxon>Pezizomycotina</taxon>
        <taxon>Sordariomycetes</taxon>
        <taxon>Sordariomycetidae</taxon>
        <taxon>Magnaporthales</taxon>
        <taxon>Pyriculariaceae</taxon>
        <taxon>Pyricularia</taxon>
    </lineage>
</organism>
<reference evidence="2 3" key="1">
    <citation type="journal article" date="2019" name="Mol. Biol. Evol.">
        <title>Blast fungal genomes show frequent chromosomal changes, gene gains and losses, and effector gene turnover.</title>
        <authorList>
            <person name="Gomez Luciano L.B."/>
            <person name="Jason Tsai I."/>
            <person name="Chuma I."/>
            <person name="Tosa Y."/>
            <person name="Chen Y.H."/>
            <person name="Li J.Y."/>
            <person name="Li M.Y."/>
            <person name="Jade Lu M.Y."/>
            <person name="Nakayashiki H."/>
            <person name="Li W.H."/>
        </authorList>
    </citation>
    <scope>NUCLEOTIDE SEQUENCE [LARGE SCALE GENOMIC DNA]</scope>
    <source>
        <strain evidence="2">MZ5-1-6</strain>
    </source>
</reference>
<dbReference type="InterPro" id="IPR045518">
    <property type="entry name" value="2EXR"/>
</dbReference>
<gene>
    <name evidence="2" type="ORF">PoMZ_04878</name>
</gene>
<evidence type="ECO:0000313" key="2">
    <source>
        <dbReference type="EMBL" id="QBZ59910.1"/>
    </source>
</evidence>
<proteinExistence type="predicted"/>
<dbReference type="PANTHER" id="PTHR35910">
    <property type="entry name" value="2EXR DOMAIN-CONTAINING PROTEIN"/>
    <property type="match status" value="1"/>
</dbReference>
<dbReference type="Pfam" id="PF20150">
    <property type="entry name" value="2EXR"/>
    <property type="match status" value="1"/>
</dbReference>
<sequence length="459" mass="50698">MSPTLLNNRPCASSLTSFPRFGQLPVEVRLSIWRHIIPAQRIISIVIESTRPDKTGPGTTSLSTETYSVRNELGNLVSGAPYRIRVDRDSRDLVSPLLGVNCETRELVLRHYHVHIPTNGPFSPRLAIRPETDLVHFALACWDRGRDILGDESVGTEVDLLPDFLSDARAYDGKGAGILHIAFGKDIGFYSISLPMDPARLSTQAAEAMRKSLLSFVSVTVVALSRGDTRIMFTSLDMFEARYNRALPLWASTANLQQPLAPDPRGGFTDEGEDPLAYHLEKVPVGHDPVGMFAHWQAMERAFGVAHVVTSAKQVAVASRPVDSIAASRGVDVRLRSRLAVEQYVAAEEEEWYRRFAPDWSGRLTSEGIHTQFGAENPDLTAPEARLSIPQAAGFWVVPAATLGSPPEGGVSHVPMGSNYARDLRCEEPRLALFDLNSRRRSSFVLSFFLTQSERHCQD</sequence>
<evidence type="ECO:0000259" key="1">
    <source>
        <dbReference type="Pfam" id="PF20150"/>
    </source>
</evidence>
<evidence type="ECO:0000313" key="3">
    <source>
        <dbReference type="Proteomes" id="UP000294847"/>
    </source>
</evidence>
<dbReference type="Proteomes" id="UP000294847">
    <property type="component" value="Chromosome 3"/>
</dbReference>